<keyword evidence="17" id="KW-1185">Reference proteome</keyword>
<dbReference type="CDD" id="cd02877">
    <property type="entry name" value="GH18_hevamine_XipI_class_III"/>
    <property type="match status" value="1"/>
</dbReference>
<dbReference type="Pfam" id="PF00704">
    <property type="entry name" value="Glyco_hydro_18"/>
    <property type="match status" value="1"/>
</dbReference>
<proteinExistence type="inferred from homology"/>
<evidence type="ECO:0000256" key="3">
    <source>
        <dbReference type="ARBA" id="ARBA00012729"/>
    </source>
</evidence>
<dbReference type="InterPro" id="IPR001223">
    <property type="entry name" value="Glyco_hydro18_cat"/>
</dbReference>
<keyword evidence="8" id="KW-0119">Carbohydrate metabolism</keyword>
<keyword evidence="5" id="KW-0147">Chitin-binding</keyword>
<evidence type="ECO:0000256" key="13">
    <source>
        <dbReference type="RuleBase" id="RU000489"/>
    </source>
</evidence>
<evidence type="ECO:0000313" key="16">
    <source>
        <dbReference type="EMBL" id="KAH8691599.1"/>
    </source>
</evidence>
<dbReference type="PROSITE" id="PS01095">
    <property type="entry name" value="GH18_1"/>
    <property type="match status" value="1"/>
</dbReference>
<keyword evidence="10" id="KW-0624">Polysaccharide degradation</keyword>
<dbReference type="EC" id="3.2.1.14" evidence="3"/>
<dbReference type="GO" id="GO:0008843">
    <property type="term" value="F:endochitinase activity"/>
    <property type="evidence" value="ECO:0007669"/>
    <property type="project" value="UniProtKB-EC"/>
</dbReference>
<evidence type="ECO:0000313" key="17">
    <source>
        <dbReference type="Proteomes" id="UP001201262"/>
    </source>
</evidence>
<protein>
    <recommendedName>
        <fullName evidence="3">chitinase</fullName>
        <ecNumber evidence="3">3.2.1.14</ecNumber>
    </recommendedName>
</protein>
<dbReference type="PANTHER" id="PTHR45708">
    <property type="entry name" value="ENDOCHITINASE"/>
    <property type="match status" value="1"/>
</dbReference>
<keyword evidence="4" id="KW-0134">Cell wall</keyword>
<dbReference type="InterPro" id="IPR005089">
    <property type="entry name" value="CBM19"/>
</dbReference>
<dbReference type="Gene3D" id="3.20.20.80">
    <property type="entry name" value="Glycosidases"/>
    <property type="match status" value="1"/>
</dbReference>
<feature type="chain" id="PRO_5041908480" description="chitinase" evidence="14">
    <location>
        <begin position="20"/>
        <end position="454"/>
    </location>
</feature>
<feature type="domain" description="GH18" evidence="15">
    <location>
        <begin position="27"/>
        <end position="332"/>
    </location>
</feature>
<dbReference type="InterPro" id="IPR050542">
    <property type="entry name" value="Glycosyl_Hydrlase18_Chitinase"/>
</dbReference>
<evidence type="ECO:0000256" key="2">
    <source>
        <dbReference type="ARBA" id="ARBA00004191"/>
    </source>
</evidence>
<dbReference type="GO" id="GO:0006032">
    <property type="term" value="P:chitin catabolic process"/>
    <property type="evidence" value="ECO:0007669"/>
    <property type="project" value="UniProtKB-KW"/>
</dbReference>
<evidence type="ECO:0000259" key="15">
    <source>
        <dbReference type="PROSITE" id="PS51910"/>
    </source>
</evidence>
<comment type="similarity">
    <text evidence="12">Belongs to the glycosyl hydrolase 18 family. Chitinase class III subfamily.</text>
</comment>
<evidence type="ECO:0000256" key="1">
    <source>
        <dbReference type="ARBA" id="ARBA00000822"/>
    </source>
</evidence>
<dbReference type="Pfam" id="PF03427">
    <property type="entry name" value="CBM_19"/>
    <property type="match status" value="1"/>
</dbReference>
<dbReference type="InterPro" id="IPR045321">
    <property type="entry name" value="Cts1-like"/>
</dbReference>
<evidence type="ECO:0000256" key="7">
    <source>
        <dbReference type="ARBA" id="ARBA00023024"/>
    </source>
</evidence>
<comment type="caution">
    <text evidence="16">The sequence shown here is derived from an EMBL/GenBank/DDBJ whole genome shotgun (WGS) entry which is preliminary data.</text>
</comment>
<dbReference type="GO" id="GO:0008061">
    <property type="term" value="F:chitin binding"/>
    <property type="evidence" value="ECO:0007669"/>
    <property type="project" value="UniProtKB-KW"/>
</dbReference>
<keyword evidence="6 13" id="KW-0378">Hydrolase</keyword>
<dbReference type="SUPFAM" id="SSF51445">
    <property type="entry name" value="(Trans)glycosidases"/>
    <property type="match status" value="1"/>
</dbReference>
<dbReference type="InterPro" id="IPR017853">
    <property type="entry name" value="GH"/>
</dbReference>
<evidence type="ECO:0000256" key="6">
    <source>
        <dbReference type="ARBA" id="ARBA00022801"/>
    </source>
</evidence>
<organism evidence="16 17">
    <name type="scientific">Talaromyces proteolyticus</name>
    <dbReference type="NCBI Taxonomy" id="1131652"/>
    <lineage>
        <taxon>Eukaryota</taxon>
        <taxon>Fungi</taxon>
        <taxon>Dikarya</taxon>
        <taxon>Ascomycota</taxon>
        <taxon>Pezizomycotina</taxon>
        <taxon>Eurotiomycetes</taxon>
        <taxon>Eurotiomycetidae</taxon>
        <taxon>Eurotiales</taxon>
        <taxon>Trichocomaceae</taxon>
        <taxon>Talaromyces</taxon>
        <taxon>Talaromyces sect. Bacilispori</taxon>
    </lineage>
</organism>
<evidence type="ECO:0000256" key="11">
    <source>
        <dbReference type="ARBA" id="ARBA00024658"/>
    </source>
</evidence>
<accession>A0AAD4PWJ8</accession>
<evidence type="ECO:0000256" key="14">
    <source>
        <dbReference type="SAM" id="SignalP"/>
    </source>
</evidence>
<name>A0AAD4PWJ8_9EURO</name>
<evidence type="ECO:0000256" key="12">
    <source>
        <dbReference type="ARBA" id="ARBA00025727"/>
    </source>
</evidence>
<evidence type="ECO:0000256" key="5">
    <source>
        <dbReference type="ARBA" id="ARBA00022669"/>
    </source>
</evidence>
<comment type="function">
    <text evidence="11">GPI-anchored chitinase involved in the degradation of chitin, a component of the cell walls of fungi and exoskeletal elements of some animals (including worms and arthropods). Required to reshape the cell wall at the sites where cell wall remodeling and/or cell wall maturation actively take place such as sites of conidia formation.</text>
</comment>
<dbReference type="GO" id="GO:0000272">
    <property type="term" value="P:polysaccharide catabolic process"/>
    <property type="evidence" value="ECO:0007669"/>
    <property type="project" value="UniProtKB-KW"/>
</dbReference>
<evidence type="ECO:0000256" key="10">
    <source>
        <dbReference type="ARBA" id="ARBA00023326"/>
    </source>
</evidence>
<dbReference type="GeneID" id="70244792"/>
<reference evidence="16" key="1">
    <citation type="submission" date="2021-12" db="EMBL/GenBank/DDBJ databases">
        <title>Convergent genome expansion in fungi linked to evolution of root-endophyte symbiosis.</title>
        <authorList>
            <consortium name="DOE Joint Genome Institute"/>
            <person name="Ke Y.-H."/>
            <person name="Bonito G."/>
            <person name="Liao H.-L."/>
            <person name="Looney B."/>
            <person name="Rojas-Flechas A."/>
            <person name="Nash J."/>
            <person name="Hameed K."/>
            <person name="Schadt C."/>
            <person name="Martin F."/>
            <person name="Crous P.W."/>
            <person name="Miettinen O."/>
            <person name="Magnuson J.K."/>
            <person name="Labbe J."/>
            <person name="Jacobson D."/>
            <person name="Doktycz M.J."/>
            <person name="Veneault-Fourrey C."/>
            <person name="Kuo A."/>
            <person name="Mondo S."/>
            <person name="Calhoun S."/>
            <person name="Riley R."/>
            <person name="Ohm R."/>
            <person name="LaButti K."/>
            <person name="Andreopoulos B."/>
            <person name="Pangilinan J."/>
            <person name="Nolan M."/>
            <person name="Tritt A."/>
            <person name="Clum A."/>
            <person name="Lipzen A."/>
            <person name="Daum C."/>
            <person name="Barry K."/>
            <person name="Grigoriev I.V."/>
            <person name="Vilgalys R."/>
        </authorList>
    </citation>
    <scope>NUCLEOTIDE SEQUENCE</scope>
    <source>
        <strain evidence="16">PMI_201</strain>
    </source>
</reference>
<dbReference type="InterPro" id="IPR001579">
    <property type="entry name" value="Glyco_hydro_18_chit_AS"/>
</dbReference>
<comment type="catalytic activity">
    <reaction evidence="1">
        <text>Random endo-hydrolysis of N-acetyl-beta-D-glucosaminide (1-&gt;4)-beta-linkages in chitin and chitodextrins.</text>
        <dbReference type="EC" id="3.2.1.14"/>
    </reaction>
</comment>
<dbReference type="AlphaFoldDB" id="A0AAD4PWJ8"/>
<dbReference type="Proteomes" id="UP001201262">
    <property type="component" value="Unassembled WGS sequence"/>
</dbReference>
<evidence type="ECO:0000256" key="8">
    <source>
        <dbReference type="ARBA" id="ARBA00023277"/>
    </source>
</evidence>
<dbReference type="PANTHER" id="PTHR45708:SF49">
    <property type="entry name" value="ENDOCHITINASE"/>
    <property type="match status" value="1"/>
</dbReference>
<dbReference type="RefSeq" id="XP_046067691.1">
    <property type="nucleotide sequence ID" value="XM_046214505.1"/>
</dbReference>
<feature type="signal peptide" evidence="14">
    <location>
        <begin position="1"/>
        <end position="19"/>
    </location>
</feature>
<dbReference type="PROSITE" id="PS51910">
    <property type="entry name" value="GH18_2"/>
    <property type="match status" value="1"/>
</dbReference>
<evidence type="ECO:0000256" key="4">
    <source>
        <dbReference type="ARBA" id="ARBA00022512"/>
    </source>
</evidence>
<comment type="subcellular location">
    <subcellularLocation>
        <location evidence="2">Secreted</location>
        <location evidence="2">Cell wall</location>
    </subcellularLocation>
</comment>
<sequence>MHTTLLLSAFAAALTSVRASIDLNGPQNIAVYWGQNSIGTTDSTAQKRLSYYCQNSNDVDIYLISFITRFSGTGGYPAVNFANAQDNCTAISGTDLFNCPQIAEDIKTCQGLGKTILLSTGGGTYTEGGFTSEAAAVSGANTVWNVFGPVPSDSSIPRPFGDAVIDGFDFDFENLQMSNMPAFANQLRKLYASDTSKTYYTTAAPQCVYPDEADGPMLAGTVYFDAIWVQYYNNGCGINSYVPGATTQWNFNFDVWDNWAKTVSLNPKVKVYLGVPGRTGAGGGYEPASFVGEVISFIKQYSSFGGIMIWDASQAWANDGFISSVYSYLPTGSTAPTTSTTAPATTSTTSTTATTTATTLTTLTSSKTTTTTSIITTSKTTTSKTTTSTAPSSTCPVSGGSCSSNGAYACTGNSFGICDNGKWVIESCPSGDVCVQAGSSVYCGASGSSEPVCA</sequence>
<keyword evidence="9 13" id="KW-0326">Glycosidase</keyword>
<keyword evidence="7" id="KW-0146">Chitin degradation</keyword>
<dbReference type="EMBL" id="JAJTJA010000012">
    <property type="protein sequence ID" value="KAH8691599.1"/>
    <property type="molecule type" value="Genomic_DNA"/>
</dbReference>
<keyword evidence="14" id="KW-0732">Signal</keyword>
<evidence type="ECO:0000256" key="9">
    <source>
        <dbReference type="ARBA" id="ARBA00023295"/>
    </source>
</evidence>
<gene>
    <name evidence="16" type="ORF">BGW36DRAFT_363925</name>
</gene>
<keyword evidence="4" id="KW-0964">Secreted</keyword>
<dbReference type="GO" id="GO:0005576">
    <property type="term" value="C:extracellular region"/>
    <property type="evidence" value="ECO:0007669"/>
    <property type="project" value="TreeGrafter"/>
</dbReference>